<evidence type="ECO:0000313" key="4">
    <source>
        <dbReference type="Proteomes" id="UP000178943"/>
    </source>
</evidence>
<dbReference type="STRING" id="1817863.A2Y62_12870"/>
<dbReference type="SMART" id="SM00422">
    <property type="entry name" value="HTH_MERR"/>
    <property type="match status" value="1"/>
</dbReference>
<dbReference type="InterPro" id="IPR009061">
    <property type="entry name" value="DNA-bd_dom_put_sf"/>
</dbReference>
<protein>
    <submittedName>
        <fullName evidence="3">MerR family transcriptional regulator</fullName>
    </submittedName>
</protein>
<dbReference type="Gene3D" id="1.10.1660.10">
    <property type="match status" value="1"/>
</dbReference>
<comment type="caution">
    <text evidence="3">The sequence shown here is derived from an EMBL/GenBank/DDBJ whole genome shotgun (WGS) entry which is preliminary data.</text>
</comment>
<dbReference type="CDD" id="cd04766">
    <property type="entry name" value="HTH_HspR"/>
    <property type="match status" value="1"/>
</dbReference>
<dbReference type="InterPro" id="IPR047057">
    <property type="entry name" value="MerR_fam"/>
</dbReference>
<dbReference type="InterPro" id="IPR000551">
    <property type="entry name" value="MerR-type_HTH_dom"/>
</dbReference>
<dbReference type="Proteomes" id="UP000178943">
    <property type="component" value="Unassembled WGS sequence"/>
</dbReference>
<dbReference type="PANTHER" id="PTHR30204">
    <property type="entry name" value="REDOX-CYCLING DRUG-SENSING TRANSCRIPTIONAL ACTIVATOR SOXR"/>
    <property type="match status" value="1"/>
</dbReference>
<dbReference type="EMBL" id="MFGW01000233">
    <property type="protein sequence ID" value="OGF58688.1"/>
    <property type="molecule type" value="Genomic_DNA"/>
</dbReference>
<accession>A0A1F5V5X7</accession>
<gene>
    <name evidence="3" type="ORF">A2Y62_12870</name>
</gene>
<name>A0A1F5V5X7_9BACT</name>
<organism evidence="3 4">
    <name type="scientific">Candidatus Fischerbacteria bacterium RBG_13_37_8</name>
    <dbReference type="NCBI Taxonomy" id="1817863"/>
    <lineage>
        <taxon>Bacteria</taxon>
        <taxon>Candidatus Fischeribacteriota</taxon>
    </lineage>
</organism>
<proteinExistence type="predicted"/>
<dbReference type="PANTHER" id="PTHR30204:SF58">
    <property type="entry name" value="HTH-TYPE TRANSCRIPTIONAL REGULATOR YFMP"/>
    <property type="match status" value="1"/>
</dbReference>
<feature type="domain" description="HTH merR-type" evidence="2">
    <location>
        <begin position="8"/>
        <end position="77"/>
    </location>
</feature>
<dbReference type="AlphaFoldDB" id="A0A1F5V5X7"/>
<dbReference type="PROSITE" id="PS50937">
    <property type="entry name" value="HTH_MERR_2"/>
    <property type="match status" value="1"/>
</dbReference>
<dbReference type="GO" id="GO:0003700">
    <property type="term" value="F:DNA-binding transcription factor activity"/>
    <property type="evidence" value="ECO:0007669"/>
    <property type="project" value="InterPro"/>
</dbReference>
<keyword evidence="1" id="KW-0238">DNA-binding</keyword>
<dbReference type="SUPFAM" id="SSF46955">
    <property type="entry name" value="Putative DNA-binding domain"/>
    <property type="match status" value="1"/>
</dbReference>
<evidence type="ECO:0000256" key="1">
    <source>
        <dbReference type="ARBA" id="ARBA00023125"/>
    </source>
</evidence>
<evidence type="ECO:0000313" key="3">
    <source>
        <dbReference type="EMBL" id="OGF58688.1"/>
    </source>
</evidence>
<dbReference type="Pfam" id="PF13411">
    <property type="entry name" value="MerR_1"/>
    <property type="match status" value="1"/>
</dbReference>
<dbReference type="NCBIfam" id="NF047375">
    <property type="entry name" value="HeatShock_HspR"/>
    <property type="match status" value="1"/>
</dbReference>
<dbReference type="GO" id="GO:0003677">
    <property type="term" value="F:DNA binding"/>
    <property type="evidence" value="ECO:0007669"/>
    <property type="project" value="UniProtKB-KW"/>
</dbReference>
<evidence type="ECO:0000259" key="2">
    <source>
        <dbReference type="PROSITE" id="PS50937"/>
    </source>
</evidence>
<sequence length="135" mass="15697">MKEKEGKYFAIGVVSKLYNIHPQTLRLYEREGLINPKRTEGKTRLYSEKDLERVRIILNLTRNMGVNIAGVEIILNLREKIDEMQIQINDLIHFLSDELGKEFENFDDKFQTALVKSPISKIIKLQAILKKGHDS</sequence>
<dbReference type="PRINTS" id="PR00040">
    <property type="entry name" value="HTHMERR"/>
</dbReference>
<reference evidence="3 4" key="1">
    <citation type="journal article" date="2016" name="Nat. Commun.">
        <title>Thousands of microbial genomes shed light on interconnected biogeochemical processes in an aquifer system.</title>
        <authorList>
            <person name="Anantharaman K."/>
            <person name="Brown C.T."/>
            <person name="Hug L.A."/>
            <person name="Sharon I."/>
            <person name="Castelle C.J."/>
            <person name="Probst A.J."/>
            <person name="Thomas B.C."/>
            <person name="Singh A."/>
            <person name="Wilkins M.J."/>
            <person name="Karaoz U."/>
            <person name="Brodie E.L."/>
            <person name="Williams K.H."/>
            <person name="Hubbard S.S."/>
            <person name="Banfield J.F."/>
        </authorList>
    </citation>
    <scope>NUCLEOTIDE SEQUENCE [LARGE SCALE GENOMIC DNA]</scope>
</reference>